<accession>A0ABW9ZD59</accession>
<keyword evidence="4 7" id="KW-0418">Kinase</keyword>
<reference evidence="9" key="1">
    <citation type="submission" date="2020-01" db="EMBL/GenBank/DDBJ databases">
        <title>Sphingomonas sp. strain CSW-10.</title>
        <authorList>
            <person name="Chen W.-M."/>
        </authorList>
    </citation>
    <scope>NUCLEOTIDE SEQUENCE [LARGE SCALE GENOMIC DNA]</scope>
    <source>
        <strain evidence="9">NST-5</strain>
    </source>
</reference>
<keyword evidence="6 7" id="KW-0057">Aromatic amino acid biosynthesis</keyword>
<dbReference type="HAMAP" id="MF_00109">
    <property type="entry name" value="Shikimate_kinase"/>
    <property type="match status" value="1"/>
</dbReference>
<comment type="cofactor">
    <cofactor evidence="7">
        <name>Mg(2+)</name>
        <dbReference type="ChEBI" id="CHEBI:18420"/>
    </cofactor>
    <text evidence="7">Binds 1 Mg(2+) ion per subunit.</text>
</comment>
<feature type="binding site" evidence="7">
    <location>
        <begin position="12"/>
        <end position="17"/>
    </location>
    <ligand>
        <name>ATP</name>
        <dbReference type="ChEBI" id="CHEBI:30616"/>
    </ligand>
</feature>
<comment type="subunit">
    <text evidence="7">Monomer.</text>
</comment>
<evidence type="ECO:0000256" key="2">
    <source>
        <dbReference type="ARBA" id="ARBA00022679"/>
    </source>
</evidence>
<organism evidence="8 9">
    <name type="scientific">Flavobacterium ichthyis</name>
    <dbReference type="NCBI Taxonomy" id="2698827"/>
    <lineage>
        <taxon>Bacteria</taxon>
        <taxon>Pseudomonadati</taxon>
        <taxon>Bacteroidota</taxon>
        <taxon>Flavobacteriia</taxon>
        <taxon>Flavobacteriales</taxon>
        <taxon>Flavobacteriaceae</taxon>
        <taxon>Flavobacterium</taxon>
    </lineage>
</organism>
<keyword evidence="7" id="KW-0479">Metal-binding</keyword>
<gene>
    <name evidence="7" type="primary">aroK</name>
    <name evidence="8" type="ORF">GV828_12620</name>
</gene>
<dbReference type="Gene3D" id="3.40.50.300">
    <property type="entry name" value="P-loop containing nucleotide triphosphate hydrolases"/>
    <property type="match status" value="1"/>
</dbReference>
<dbReference type="SUPFAM" id="SSF52540">
    <property type="entry name" value="P-loop containing nucleoside triphosphate hydrolases"/>
    <property type="match status" value="1"/>
</dbReference>
<comment type="pathway">
    <text evidence="7">Metabolic intermediate biosynthesis; chorismate biosynthesis; chorismate from D-erythrose 4-phosphate and phosphoenolpyruvate: step 5/7.</text>
</comment>
<sequence length="173" mass="19737">MAHKIVLLGYMGCGKTSVGKILSEKTNIPLTDLDDLIEKRENNSVKNIFATRGEIYFRRIEHQILKEILSSPESLIVSLGGGTPCYANNHQFLNGENIVSFYLKASIKTLYDRLYHETDKRPLLNISDENELQEFIAKHLFDRSYFYNQATYNITVDGKSLDEISAEIISKLT</sequence>
<keyword evidence="2 7" id="KW-0808">Transferase</keyword>
<feature type="binding site" evidence="7">
    <location>
        <position position="58"/>
    </location>
    <ligand>
        <name>substrate</name>
    </ligand>
</feature>
<evidence type="ECO:0000313" key="8">
    <source>
        <dbReference type="EMBL" id="NBL66041.1"/>
    </source>
</evidence>
<proteinExistence type="inferred from homology"/>
<evidence type="ECO:0000256" key="1">
    <source>
        <dbReference type="ARBA" id="ARBA00022605"/>
    </source>
</evidence>
<comment type="catalytic activity">
    <reaction evidence="7">
        <text>shikimate + ATP = 3-phosphoshikimate + ADP + H(+)</text>
        <dbReference type="Rhea" id="RHEA:13121"/>
        <dbReference type="ChEBI" id="CHEBI:15378"/>
        <dbReference type="ChEBI" id="CHEBI:30616"/>
        <dbReference type="ChEBI" id="CHEBI:36208"/>
        <dbReference type="ChEBI" id="CHEBI:145989"/>
        <dbReference type="ChEBI" id="CHEBI:456216"/>
        <dbReference type="EC" id="2.7.1.71"/>
    </reaction>
</comment>
<feature type="binding site" evidence="7">
    <location>
        <position position="81"/>
    </location>
    <ligand>
        <name>substrate</name>
    </ligand>
</feature>
<dbReference type="CDD" id="cd00464">
    <property type="entry name" value="SK"/>
    <property type="match status" value="1"/>
</dbReference>
<dbReference type="Proteomes" id="UP000798602">
    <property type="component" value="Unassembled WGS sequence"/>
</dbReference>
<dbReference type="Pfam" id="PF01202">
    <property type="entry name" value="SKI"/>
    <property type="match status" value="1"/>
</dbReference>
<keyword evidence="1 7" id="KW-0028">Amino-acid biosynthesis</keyword>
<keyword evidence="5 7" id="KW-0067">ATP-binding</keyword>
<dbReference type="RefSeq" id="WP_166537858.1">
    <property type="nucleotide sequence ID" value="NZ_JAABLM010000020.1"/>
</dbReference>
<evidence type="ECO:0000256" key="7">
    <source>
        <dbReference type="HAMAP-Rule" id="MF_00109"/>
    </source>
</evidence>
<dbReference type="EMBL" id="JAABLM010000020">
    <property type="protein sequence ID" value="NBL66041.1"/>
    <property type="molecule type" value="Genomic_DNA"/>
</dbReference>
<feature type="binding site" evidence="7">
    <location>
        <position position="16"/>
    </location>
    <ligand>
        <name>Mg(2+)</name>
        <dbReference type="ChEBI" id="CHEBI:18420"/>
    </ligand>
</feature>
<evidence type="ECO:0000256" key="5">
    <source>
        <dbReference type="ARBA" id="ARBA00022840"/>
    </source>
</evidence>
<dbReference type="InterPro" id="IPR031322">
    <property type="entry name" value="Shikimate/glucono_kinase"/>
</dbReference>
<dbReference type="EC" id="2.7.1.71" evidence="7"/>
<evidence type="ECO:0000313" key="9">
    <source>
        <dbReference type="Proteomes" id="UP000798602"/>
    </source>
</evidence>
<evidence type="ECO:0000256" key="6">
    <source>
        <dbReference type="ARBA" id="ARBA00023141"/>
    </source>
</evidence>
<dbReference type="PANTHER" id="PTHR21087:SF16">
    <property type="entry name" value="SHIKIMATE KINASE 1, CHLOROPLASTIC"/>
    <property type="match status" value="1"/>
</dbReference>
<dbReference type="PRINTS" id="PR01100">
    <property type="entry name" value="SHIKIMTKNASE"/>
</dbReference>
<feature type="binding site" evidence="7">
    <location>
        <position position="121"/>
    </location>
    <ligand>
        <name>ATP</name>
        <dbReference type="ChEBI" id="CHEBI:30616"/>
    </ligand>
</feature>
<comment type="caution">
    <text evidence="7">Lacks conserved residue(s) required for the propagation of feature annotation.</text>
</comment>
<protein>
    <recommendedName>
        <fullName evidence="7">Shikimate kinase</fullName>
        <shortName evidence="7">SK</shortName>
        <ecNumber evidence="7">2.7.1.71</ecNumber>
    </recommendedName>
</protein>
<dbReference type="InterPro" id="IPR000623">
    <property type="entry name" value="Shikimate_kinase/TSH1"/>
</dbReference>
<comment type="function">
    <text evidence="7">Catalyzes the specific phosphorylation of the 3-hydroxyl group of shikimic acid using ATP as a cosubstrate.</text>
</comment>
<evidence type="ECO:0000256" key="4">
    <source>
        <dbReference type="ARBA" id="ARBA00022777"/>
    </source>
</evidence>
<keyword evidence="9" id="KW-1185">Reference proteome</keyword>
<dbReference type="InterPro" id="IPR027417">
    <property type="entry name" value="P-loop_NTPase"/>
</dbReference>
<dbReference type="PANTHER" id="PTHR21087">
    <property type="entry name" value="SHIKIMATE KINASE"/>
    <property type="match status" value="1"/>
</dbReference>
<keyword evidence="7" id="KW-0963">Cytoplasm</keyword>
<comment type="similarity">
    <text evidence="7">Belongs to the shikimate kinase family.</text>
</comment>
<name>A0ABW9ZD59_9FLAO</name>
<feature type="binding site" evidence="7">
    <location>
        <position position="34"/>
    </location>
    <ligand>
        <name>substrate</name>
    </ligand>
</feature>
<comment type="caution">
    <text evidence="8">The sequence shown here is derived from an EMBL/GenBank/DDBJ whole genome shotgun (WGS) entry which is preliminary data.</text>
</comment>
<evidence type="ECO:0000256" key="3">
    <source>
        <dbReference type="ARBA" id="ARBA00022741"/>
    </source>
</evidence>
<feature type="binding site" evidence="7">
    <location>
        <position position="143"/>
    </location>
    <ligand>
        <name>substrate</name>
    </ligand>
</feature>
<keyword evidence="7" id="KW-0460">Magnesium</keyword>
<keyword evidence="3 7" id="KW-0547">Nucleotide-binding</keyword>
<comment type="subcellular location">
    <subcellularLocation>
        <location evidence="7">Cytoplasm</location>
    </subcellularLocation>
</comment>